<dbReference type="EMBL" id="JJMM01000026">
    <property type="protein sequence ID" value="KDR93771.1"/>
    <property type="molecule type" value="Genomic_DNA"/>
</dbReference>
<organism evidence="1 2">
    <name type="scientific">Peptoclostridium litorale DSM 5388</name>
    <dbReference type="NCBI Taxonomy" id="1121324"/>
    <lineage>
        <taxon>Bacteria</taxon>
        <taxon>Bacillati</taxon>
        <taxon>Bacillota</taxon>
        <taxon>Clostridia</taxon>
        <taxon>Peptostreptococcales</taxon>
        <taxon>Peptoclostridiaceae</taxon>
        <taxon>Peptoclostridium</taxon>
    </lineage>
</organism>
<dbReference type="RefSeq" id="WP_038267554.1">
    <property type="nucleotide sequence ID" value="NZ_FSRH01000004.1"/>
</dbReference>
<dbReference type="AlphaFoldDB" id="A0A069R9R0"/>
<keyword evidence="2" id="KW-1185">Reference proteome</keyword>
<dbReference type="Proteomes" id="UP000027946">
    <property type="component" value="Unassembled WGS sequence"/>
</dbReference>
<dbReference type="STRING" id="1121324.CLIT_23c00430"/>
<proteinExistence type="predicted"/>
<comment type="caution">
    <text evidence="1">The sequence shown here is derived from an EMBL/GenBank/DDBJ whole genome shotgun (WGS) entry which is preliminary data.</text>
</comment>
<gene>
    <name evidence="1" type="ORF">CLIT_23c00430</name>
</gene>
<sequence length="236" mass="28591">MKKHITWYEYQNFMNEIDPDNKYDYAFSGIHAISQDELVQKVKEHIIEKNGQGIPKGIEEALRPENNYTFEEPGYYDYMRNKKLSSKIMIYPIQRIYEDIYKKASGYDFLRKEISNDDWYSYMKLLSHIDSDYVKFQRGSRIYARDSIELKQKTKKYLKANCRHFLKEEFIKISQFYDYFVCKGYYDLNYEIMNPDIIRGRGNKIINSKIIFVMPIKEIYETYKTEYMEKLSRGTD</sequence>
<dbReference type="OrthoDB" id="10015666at2"/>
<evidence type="ECO:0000313" key="1">
    <source>
        <dbReference type="EMBL" id="KDR93771.1"/>
    </source>
</evidence>
<evidence type="ECO:0000313" key="2">
    <source>
        <dbReference type="Proteomes" id="UP000027946"/>
    </source>
</evidence>
<accession>A0A069R9R0</accession>
<protein>
    <submittedName>
        <fullName evidence="1">Uncharacterized protein</fullName>
    </submittedName>
</protein>
<name>A0A069R9R0_PEPLI</name>
<reference evidence="1 2" key="1">
    <citation type="submission" date="2014-03" db="EMBL/GenBank/DDBJ databases">
        <title>Genome sequence of Clostridium litorale W6, DSM 5388.</title>
        <authorList>
            <person name="Poehlein A."/>
            <person name="Jagirdar A."/>
            <person name="Khonsari B."/>
            <person name="Chibani C.M."/>
            <person name="Gutierrez Gutierrez D.A."/>
            <person name="Davydova E."/>
            <person name="Alghaithi H.S."/>
            <person name="Nair K.P."/>
            <person name="Dhamotharan K."/>
            <person name="Chandran L."/>
            <person name="G W."/>
            <person name="Daniel R."/>
        </authorList>
    </citation>
    <scope>NUCLEOTIDE SEQUENCE [LARGE SCALE GENOMIC DNA]</scope>
    <source>
        <strain evidence="1 2">W6</strain>
    </source>
</reference>